<accession>A0AAD9CXQ5</accession>
<protein>
    <recommendedName>
        <fullName evidence="2">Protein CPL1-like domain-containing protein</fullName>
    </recommendedName>
</protein>
<feature type="domain" description="Protein CPL1-like" evidence="2">
    <location>
        <begin position="119"/>
        <end position="179"/>
    </location>
</feature>
<comment type="caution">
    <text evidence="3">The sequence shown here is derived from an EMBL/GenBank/DDBJ whole genome shotgun (WGS) entry which is preliminary data.</text>
</comment>
<sequence length="203" mass="21593">MFLFKLLGCASLLYAAFGLPTDPPGTPRRIELSTTAVASATTAESQIGHAAELEARQLDKRACNSGFILCGNMCLAGTTCPSNIPRRRELAGRDIDTLCPMGFEPCMLPTATRFTGDNYECIRTSSDLESCGGCVYPLPGRQSGQDCSAIPNVASATCSRGQCRIETCLTGYVSNGSECIATGGFVDQDAQMSSFWRKALGPY</sequence>
<dbReference type="Proteomes" id="UP001182556">
    <property type="component" value="Unassembled WGS sequence"/>
</dbReference>
<dbReference type="InterPro" id="IPR048661">
    <property type="entry name" value="CPL1-like"/>
</dbReference>
<evidence type="ECO:0000256" key="1">
    <source>
        <dbReference type="SAM" id="SignalP"/>
    </source>
</evidence>
<reference evidence="3" key="1">
    <citation type="submission" date="2023-02" db="EMBL/GenBank/DDBJ databases">
        <title>Identification and recombinant expression of a fungal hydrolase from Papiliotrema laurentii that hydrolyzes apple cutin and clears colloidal polyester polyurethane.</title>
        <authorList>
            <consortium name="DOE Joint Genome Institute"/>
            <person name="Roman V.A."/>
            <person name="Bojanowski C."/>
            <person name="Crable B.R."/>
            <person name="Wagner D.N."/>
            <person name="Hung C.S."/>
            <person name="Nadeau L.J."/>
            <person name="Schratz L."/>
            <person name="Haridas S."/>
            <person name="Pangilinan J."/>
            <person name="Lipzen A."/>
            <person name="Na H."/>
            <person name="Yan M."/>
            <person name="Ng V."/>
            <person name="Grigoriev I.V."/>
            <person name="Spatafora J.W."/>
            <person name="Barlow D."/>
            <person name="Biffinger J."/>
            <person name="Kelley-Loughnane N."/>
            <person name="Varaljay V.A."/>
            <person name="Crookes-Goodson W.J."/>
        </authorList>
    </citation>
    <scope>NUCLEOTIDE SEQUENCE</scope>
    <source>
        <strain evidence="3">5307AH</strain>
    </source>
</reference>
<dbReference type="PANTHER" id="PTHR35192:SF2">
    <property type="entry name" value="APPLE DOMAIN-CONTAINING PROTEIN"/>
    <property type="match status" value="1"/>
</dbReference>
<dbReference type="InterPro" id="IPR038955">
    <property type="entry name" value="PriA/CPL1_fungi"/>
</dbReference>
<feature type="signal peptide" evidence="1">
    <location>
        <begin position="1"/>
        <end position="18"/>
    </location>
</feature>
<dbReference type="AlphaFoldDB" id="A0AAD9CXQ5"/>
<dbReference type="Pfam" id="PF21671">
    <property type="entry name" value="CPL1-like"/>
    <property type="match status" value="1"/>
</dbReference>
<name>A0AAD9CXQ5_PAPLA</name>
<evidence type="ECO:0000313" key="3">
    <source>
        <dbReference type="EMBL" id="KAK1923884.1"/>
    </source>
</evidence>
<keyword evidence="4" id="KW-1185">Reference proteome</keyword>
<organism evidence="3 4">
    <name type="scientific">Papiliotrema laurentii</name>
    <name type="common">Cryptococcus laurentii</name>
    <dbReference type="NCBI Taxonomy" id="5418"/>
    <lineage>
        <taxon>Eukaryota</taxon>
        <taxon>Fungi</taxon>
        <taxon>Dikarya</taxon>
        <taxon>Basidiomycota</taxon>
        <taxon>Agaricomycotina</taxon>
        <taxon>Tremellomycetes</taxon>
        <taxon>Tremellales</taxon>
        <taxon>Rhynchogastremaceae</taxon>
        <taxon>Papiliotrema</taxon>
    </lineage>
</organism>
<keyword evidence="1" id="KW-0732">Signal</keyword>
<gene>
    <name evidence="3" type="ORF">DB88DRAFT_511405</name>
</gene>
<evidence type="ECO:0000259" key="2">
    <source>
        <dbReference type="Pfam" id="PF21671"/>
    </source>
</evidence>
<proteinExistence type="predicted"/>
<evidence type="ECO:0000313" key="4">
    <source>
        <dbReference type="Proteomes" id="UP001182556"/>
    </source>
</evidence>
<feature type="chain" id="PRO_5041948494" description="Protein CPL1-like domain-containing protein" evidence="1">
    <location>
        <begin position="19"/>
        <end position="203"/>
    </location>
</feature>
<dbReference type="PANTHER" id="PTHR35192">
    <property type="entry name" value="PROTEIN, PUTATIVE-RELATED"/>
    <property type="match status" value="1"/>
</dbReference>
<dbReference type="EMBL" id="JAODAN010000006">
    <property type="protein sequence ID" value="KAK1923884.1"/>
    <property type="molecule type" value="Genomic_DNA"/>
</dbReference>